<reference evidence="3" key="1">
    <citation type="submission" date="2016-10" db="EMBL/GenBank/DDBJ databases">
        <authorList>
            <person name="Varghese N."/>
            <person name="Submissions S."/>
        </authorList>
    </citation>
    <scope>NUCLEOTIDE SEQUENCE [LARGE SCALE GENOMIC DNA]</scope>
    <source>
        <strain evidence="3">CGMCC 1.8711</strain>
    </source>
</reference>
<dbReference type="STRING" id="555875.SAMN04488124_2627"/>
<dbReference type="RefSeq" id="WP_089881685.1">
    <property type="nucleotide sequence ID" value="NZ_FOYS01000004.1"/>
</dbReference>
<dbReference type="InterPro" id="IPR032710">
    <property type="entry name" value="NTF2-like_dom_sf"/>
</dbReference>
<protein>
    <submittedName>
        <fullName evidence="2">SnoaL-like domain-containing protein</fullName>
    </submittedName>
</protein>
<keyword evidence="3" id="KW-1185">Reference proteome</keyword>
<proteinExistence type="predicted"/>
<evidence type="ECO:0000259" key="1">
    <source>
        <dbReference type="Pfam" id="PF13474"/>
    </source>
</evidence>
<dbReference type="Proteomes" id="UP000243250">
    <property type="component" value="Unassembled WGS sequence"/>
</dbReference>
<dbReference type="InterPro" id="IPR037401">
    <property type="entry name" value="SnoaL-like"/>
</dbReference>
<gene>
    <name evidence="2" type="ORF">SAMN04488124_2627</name>
</gene>
<dbReference type="OrthoDB" id="224281at2157"/>
<dbReference type="EMBL" id="FOYS01000004">
    <property type="protein sequence ID" value="SFR59733.1"/>
    <property type="molecule type" value="Genomic_DNA"/>
</dbReference>
<name>A0A1I6HZ58_9EURY</name>
<dbReference type="Gene3D" id="3.10.450.50">
    <property type="match status" value="1"/>
</dbReference>
<dbReference type="AlphaFoldDB" id="A0A1I6HZ58"/>
<sequence>MSARATVEDYYEALRRGEPLYPYFAEEPDAVKFGVGETLAGYDAIAEGLREQTRTTTDWVVESDALRVVERDGHATFSDSVRMAWTDTDAETDYDFDTRWSGTLERRVTAGDDAEEWVFLGMHVSVAYEREDE</sequence>
<accession>A0A1I6HZ58</accession>
<dbReference type="Pfam" id="PF13474">
    <property type="entry name" value="SnoaL_3"/>
    <property type="match status" value="1"/>
</dbReference>
<evidence type="ECO:0000313" key="3">
    <source>
        <dbReference type="Proteomes" id="UP000243250"/>
    </source>
</evidence>
<feature type="domain" description="SnoaL-like" evidence="1">
    <location>
        <begin position="4"/>
        <end position="128"/>
    </location>
</feature>
<evidence type="ECO:0000313" key="2">
    <source>
        <dbReference type="EMBL" id="SFR59733.1"/>
    </source>
</evidence>
<organism evidence="2 3">
    <name type="scientific">Halogeometricum limi</name>
    <dbReference type="NCBI Taxonomy" id="555875"/>
    <lineage>
        <taxon>Archaea</taxon>
        <taxon>Methanobacteriati</taxon>
        <taxon>Methanobacteriota</taxon>
        <taxon>Stenosarchaea group</taxon>
        <taxon>Halobacteria</taxon>
        <taxon>Halobacteriales</taxon>
        <taxon>Haloferacaceae</taxon>
        <taxon>Halogeometricum</taxon>
    </lineage>
</organism>
<dbReference type="SUPFAM" id="SSF54427">
    <property type="entry name" value="NTF2-like"/>
    <property type="match status" value="1"/>
</dbReference>